<reference evidence="2" key="2">
    <citation type="submission" date="2019-04" db="EMBL/GenBank/DDBJ databases">
        <authorList>
            <person name="Zou H."/>
        </authorList>
    </citation>
    <scope>NUCLEOTIDE SEQUENCE</scope>
    <source>
        <strain evidence="2">2015oxa</strain>
    </source>
</reference>
<organism evidence="2">
    <name type="scientific">Shewanella xiamenensis</name>
    <dbReference type="NCBI Taxonomy" id="332186"/>
    <lineage>
        <taxon>Bacteria</taxon>
        <taxon>Pseudomonadati</taxon>
        <taxon>Pseudomonadota</taxon>
        <taxon>Gammaproteobacteria</taxon>
        <taxon>Alteromonadales</taxon>
        <taxon>Shewanellaceae</taxon>
        <taxon>Shewanella</taxon>
    </lineage>
</organism>
<keyword evidence="1" id="KW-0472">Membrane</keyword>
<comment type="caution">
    <text evidence="2">The sequence shown here is derived from an EMBL/GenBank/DDBJ whole genome shotgun (WGS) entry which is preliminary data.</text>
</comment>
<dbReference type="EMBL" id="SUNE01000003">
    <property type="protein sequence ID" value="MDG5899580.1"/>
    <property type="molecule type" value="Genomic_DNA"/>
</dbReference>
<feature type="transmembrane region" description="Helical" evidence="1">
    <location>
        <begin position="73"/>
        <end position="90"/>
    </location>
</feature>
<gene>
    <name evidence="2" type="ORF">E2650_06640</name>
</gene>
<dbReference type="RefSeq" id="WP_279254935.1">
    <property type="nucleotide sequence ID" value="NZ_SUNE01000003.1"/>
</dbReference>
<evidence type="ECO:0000313" key="2">
    <source>
        <dbReference type="EMBL" id="MDG5899580.1"/>
    </source>
</evidence>
<dbReference type="Proteomes" id="UP001152518">
    <property type="component" value="Unassembled WGS sequence"/>
</dbReference>
<reference evidence="2" key="1">
    <citation type="journal article" date="2019" name="Int J Environ Res Public Health">
        <title>Characterization of Chromosome-Mediated BlaOXA-894 in Shewanella xiamenensis Isolated from Pig Wastewater.</title>
        <authorList>
            <person name="Zou H."/>
            <person name="Zhou Z."/>
            <person name="Xia H."/>
            <person name="Zhao Q."/>
            <person name="Li X."/>
        </authorList>
    </citation>
    <scope>NUCLEOTIDE SEQUENCE</scope>
    <source>
        <strain evidence="2">2015oxa</strain>
    </source>
</reference>
<keyword evidence="1" id="KW-0812">Transmembrane</keyword>
<feature type="transmembrane region" description="Helical" evidence="1">
    <location>
        <begin position="5"/>
        <end position="24"/>
    </location>
</feature>
<accession>A0AAW6QW49</accession>
<feature type="transmembrane region" description="Helical" evidence="1">
    <location>
        <begin position="96"/>
        <end position="115"/>
    </location>
</feature>
<feature type="transmembrane region" description="Helical" evidence="1">
    <location>
        <begin position="44"/>
        <end position="61"/>
    </location>
</feature>
<sequence length="120" mass="13343">MKFKLIVGFSYLGSVVLIGAALFSTPYMLQSLHGETVESPVEMIASYLMFAFFCGLPWLLIYKLPENKNICKIFFSVTSVLLAALFYKPIANGQDFSIGLNIIFYAISIAILFPISKAIK</sequence>
<protein>
    <submittedName>
        <fullName evidence="2">Uncharacterized protein</fullName>
    </submittedName>
</protein>
<proteinExistence type="predicted"/>
<dbReference type="AlphaFoldDB" id="A0AAW6QW49"/>
<name>A0AAW6QW49_9GAMM</name>
<keyword evidence="1" id="KW-1133">Transmembrane helix</keyword>
<evidence type="ECO:0000256" key="1">
    <source>
        <dbReference type="SAM" id="Phobius"/>
    </source>
</evidence>